<proteinExistence type="predicted"/>
<evidence type="ECO:0000313" key="3">
    <source>
        <dbReference type="Proteomes" id="UP000019478"/>
    </source>
</evidence>
<organism evidence="2 3">
    <name type="scientific">Capronia epimyces CBS 606.96</name>
    <dbReference type="NCBI Taxonomy" id="1182542"/>
    <lineage>
        <taxon>Eukaryota</taxon>
        <taxon>Fungi</taxon>
        <taxon>Dikarya</taxon>
        <taxon>Ascomycota</taxon>
        <taxon>Pezizomycotina</taxon>
        <taxon>Eurotiomycetes</taxon>
        <taxon>Chaetothyriomycetidae</taxon>
        <taxon>Chaetothyriales</taxon>
        <taxon>Herpotrichiellaceae</taxon>
        <taxon>Capronia</taxon>
    </lineage>
</organism>
<dbReference type="EMBL" id="AMGY01000001">
    <property type="protein sequence ID" value="EXJ92179.1"/>
    <property type="molecule type" value="Genomic_DNA"/>
</dbReference>
<dbReference type="GeneID" id="19164869"/>
<keyword evidence="3" id="KW-1185">Reference proteome</keyword>
<evidence type="ECO:0000259" key="1">
    <source>
        <dbReference type="Pfam" id="PF13380"/>
    </source>
</evidence>
<dbReference type="SUPFAM" id="SSF51735">
    <property type="entry name" value="NAD(P)-binding Rossmann-fold domains"/>
    <property type="match status" value="1"/>
</dbReference>
<name>W9ZCD1_9EURO</name>
<dbReference type="eggNOG" id="ENOG502S3ZG">
    <property type="taxonomic scope" value="Eukaryota"/>
</dbReference>
<dbReference type="HOGENOM" id="CLU_112567_1_1_1"/>
<dbReference type="Pfam" id="PF13380">
    <property type="entry name" value="CoA_binding_2"/>
    <property type="match status" value="1"/>
</dbReference>
<gene>
    <name evidence="2" type="ORF">A1O3_00729</name>
</gene>
<reference evidence="2 3" key="1">
    <citation type="submission" date="2013-03" db="EMBL/GenBank/DDBJ databases">
        <title>The Genome Sequence of Capronia epimyces CBS 606.96.</title>
        <authorList>
            <consortium name="The Broad Institute Genomics Platform"/>
            <person name="Cuomo C."/>
            <person name="de Hoog S."/>
            <person name="Gorbushina A."/>
            <person name="Walker B."/>
            <person name="Young S.K."/>
            <person name="Zeng Q."/>
            <person name="Gargeya S."/>
            <person name="Fitzgerald M."/>
            <person name="Haas B."/>
            <person name="Abouelleil A."/>
            <person name="Allen A.W."/>
            <person name="Alvarado L."/>
            <person name="Arachchi H.M."/>
            <person name="Berlin A.M."/>
            <person name="Chapman S.B."/>
            <person name="Gainer-Dewar J."/>
            <person name="Goldberg J."/>
            <person name="Griggs A."/>
            <person name="Gujja S."/>
            <person name="Hansen M."/>
            <person name="Howarth C."/>
            <person name="Imamovic A."/>
            <person name="Ireland A."/>
            <person name="Larimer J."/>
            <person name="McCowan C."/>
            <person name="Murphy C."/>
            <person name="Pearson M."/>
            <person name="Poon T.W."/>
            <person name="Priest M."/>
            <person name="Roberts A."/>
            <person name="Saif S."/>
            <person name="Shea T."/>
            <person name="Sisk P."/>
            <person name="Sykes S."/>
            <person name="Wortman J."/>
            <person name="Nusbaum C."/>
            <person name="Birren B."/>
        </authorList>
    </citation>
    <scope>NUCLEOTIDE SEQUENCE [LARGE SCALE GENOMIC DNA]</scope>
    <source>
        <strain evidence="2 3">CBS 606.96</strain>
    </source>
</reference>
<dbReference type="InterPro" id="IPR036291">
    <property type="entry name" value="NAD(P)-bd_dom_sf"/>
</dbReference>
<dbReference type="Proteomes" id="UP000019478">
    <property type="component" value="Unassembled WGS sequence"/>
</dbReference>
<dbReference type="InterPro" id="IPR003781">
    <property type="entry name" value="CoA-bd"/>
</dbReference>
<dbReference type="AlphaFoldDB" id="W9ZCD1"/>
<dbReference type="OrthoDB" id="5138418at2759"/>
<feature type="domain" description="CoA-binding" evidence="1">
    <location>
        <begin position="14"/>
        <end position="117"/>
    </location>
</feature>
<dbReference type="Gene3D" id="3.40.50.720">
    <property type="entry name" value="NAD(P)-binding Rossmann-like Domain"/>
    <property type="match status" value="1"/>
</dbReference>
<dbReference type="PANTHER" id="PTHR33303">
    <property type="entry name" value="CYTOPLASMIC PROTEIN-RELATED"/>
    <property type="match status" value="1"/>
</dbReference>
<dbReference type="STRING" id="1182542.W9ZCD1"/>
<protein>
    <recommendedName>
        <fullName evidence="1">CoA-binding domain-containing protein</fullName>
    </recommendedName>
</protein>
<dbReference type="RefSeq" id="XP_007729069.1">
    <property type="nucleotide sequence ID" value="XM_007730879.1"/>
</dbReference>
<accession>W9ZCD1</accession>
<dbReference type="PANTHER" id="PTHR33303:SF2">
    <property type="entry name" value="COA-BINDING DOMAIN-CONTAINING PROTEIN"/>
    <property type="match status" value="1"/>
</dbReference>
<evidence type="ECO:0000313" key="2">
    <source>
        <dbReference type="EMBL" id="EXJ92179.1"/>
    </source>
</evidence>
<comment type="caution">
    <text evidence="2">The sequence shown here is derived from an EMBL/GenBank/DDBJ whole genome shotgun (WGS) entry which is preliminary data.</text>
</comment>
<sequence>MESAAKRFFSLPYFAVIGASQDQSKFGYKIFAWYHVHSLPVTPINPGRPSISVPSKTYDTIPSVSALPHPTETGLSLVTPPAVTRQVLKDAKAVGITAVFLQPGTFGDEELKFAKDNFESAVGGFEDGTVGGEGWCVLVDGENALRAAGREIVRQKL</sequence>